<dbReference type="GO" id="GO:0008271">
    <property type="term" value="F:secondary active sulfate transmembrane transporter activity"/>
    <property type="evidence" value="ECO:0007669"/>
    <property type="project" value="InterPro"/>
</dbReference>
<feature type="transmembrane region" description="Helical" evidence="5">
    <location>
        <begin position="20"/>
        <end position="40"/>
    </location>
</feature>
<keyword evidence="3 5" id="KW-1133">Transmembrane helix</keyword>
<dbReference type="InterPro" id="IPR036513">
    <property type="entry name" value="STAS_dom_sf"/>
</dbReference>
<organism evidence="7 8">
    <name type="scientific">Komagataeibacter diospyri</name>
    <dbReference type="NCBI Taxonomy" id="1932662"/>
    <lineage>
        <taxon>Bacteria</taxon>
        <taxon>Pseudomonadati</taxon>
        <taxon>Pseudomonadota</taxon>
        <taxon>Alphaproteobacteria</taxon>
        <taxon>Acetobacterales</taxon>
        <taxon>Acetobacteraceae</taxon>
        <taxon>Komagataeibacter</taxon>
    </lineage>
</organism>
<dbReference type="PROSITE" id="PS50801">
    <property type="entry name" value="STAS"/>
    <property type="match status" value="1"/>
</dbReference>
<dbReference type="CDD" id="cd07042">
    <property type="entry name" value="STAS_SulP_like_sulfate_transporter"/>
    <property type="match status" value="1"/>
</dbReference>
<dbReference type="InterPro" id="IPR018045">
    <property type="entry name" value="S04_transporter_CS"/>
</dbReference>
<dbReference type="Gene3D" id="3.30.750.24">
    <property type="entry name" value="STAS domain"/>
    <property type="match status" value="1"/>
</dbReference>
<evidence type="ECO:0000313" key="8">
    <source>
        <dbReference type="Proteomes" id="UP000315095"/>
    </source>
</evidence>
<keyword evidence="8" id="KW-1185">Reference proteome</keyword>
<sequence>MSALARYRQEWFGNITRDTLAGMVGTFALIPEVIAFSFVAGVDPAVGLYASFVISVVIAFTGGRPGMISGAAGSVALVAAALVRAHGVQYLLAATLLCGLLQVVFGILRLHVLMRYVSRPVRTGFVNALAILIFSAQVPHMLHVTWHTYAMIALGLVIIYTLPRLFSAIPSPLICIVVLTVVSMLYPMPLHTVADLGRLPDSLPHLVWPDVPFSLDTLNIIAPFALAMASVGVLESMMTARVVDDLTETHSSKRQECMGLGIANIAVGLFGGIAGCGMIGQTVGNLRYGGRGRLSTFVAGAFLLLLMVALRPWVAQVPVAALVAIMIMVSASTFSWSSLRDLVHHPRTTSVIMLATVAVVVGTHDLAAGVAVGVLLNGLFFAFQVSSMLSVSNTLSADNQTRTYIVNGQVFFASSDSFADAFDLHDTARHITIDLTHAHLWDMTAAGMLEELIGKMEAQGMDVQLIGLNGASTRLLTRHTRLQPA</sequence>
<dbReference type="PROSITE" id="PS01130">
    <property type="entry name" value="SLC26A"/>
    <property type="match status" value="1"/>
</dbReference>
<keyword evidence="4 5" id="KW-0472">Membrane</keyword>
<evidence type="ECO:0000256" key="5">
    <source>
        <dbReference type="SAM" id="Phobius"/>
    </source>
</evidence>
<dbReference type="OrthoDB" id="9771198at2"/>
<feature type="transmembrane region" description="Helical" evidence="5">
    <location>
        <begin position="46"/>
        <end position="63"/>
    </location>
</feature>
<feature type="transmembrane region" description="Helical" evidence="5">
    <location>
        <begin position="173"/>
        <end position="193"/>
    </location>
</feature>
<feature type="transmembrane region" description="Helical" evidence="5">
    <location>
        <begin position="91"/>
        <end position="112"/>
    </location>
</feature>
<accession>A0A4P5NVH4</accession>
<proteinExistence type="predicted"/>
<dbReference type="SUPFAM" id="SSF52091">
    <property type="entry name" value="SpoIIaa-like"/>
    <property type="match status" value="1"/>
</dbReference>
<name>A0A4P5NVH4_9PROT</name>
<feature type="transmembrane region" description="Helical" evidence="5">
    <location>
        <begin position="124"/>
        <end position="142"/>
    </location>
</feature>
<feature type="transmembrane region" description="Helical" evidence="5">
    <location>
        <begin position="317"/>
        <end position="339"/>
    </location>
</feature>
<dbReference type="InterPro" id="IPR011547">
    <property type="entry name" value="SLC26A/SulP_dom"/>
</dbReference>
<dbReference type="Pfam" id="PF01740">
    <property type="entry name" value="STAS"/>
    <property type="match status" value="1"/>
</dbReference>
<feature type="transmembrane region" description="Helical" evidence="5">
    <location>
        <begin position="257"/>
        <end position="280"/>
    </location>
</feature>
<gene>
    <name evidence="7" type="ORF">MSKU9_0057</name>
</gene>
<evidence type="ECO:0000256" key="4">
    <source>
        <dbReference type="ARBA" id="ARBA00023136"/>
    </source>
</evidence>
<dbReference type="InterPro" id="IPR002645">
    <property type="entry name" value="STAS_dom"/>
</dbReference>
<feature type="transmembrane region" description="Helical" evidence="5">
    <location>
        <begin position="292"/>
        <end position="310"/>
    </location>
</feature>
<dbReference type="Pfam" id="PF00916">
    <property type="entry name" value="Sulfate_transp"/>
    <property type="match status" value="1"/>
</dbReference>
<evidence type="ECO:0000313" key="7">
    <source>
        <dbReference type="EMBL" id="GCE81916.1"/>
    </source>
</evidence>
<feature type="transmembrane region" description="Helical" evidence="5">
    <location>
        <begin position="351"/>
        <end position="383"/>
    </location>
</feature>
<dbReference type="Proteomes" id="UP000315095">
    <property type="component" value="Unassembled WGS sequence"/>
</dbReference>
<dbReference type="EMBL" id="BDLU01000001">
    <property type="protein sequence ID" value="GCE81916.1"/>
    <property type="molecule type" value="Genomic_DNA"/>
</dbReference>
<evidence type="ECO:0000256" key="3">
    <source>
        <dbReference type="ARBA" id="ARBA00022989"/>
    </source>
</evidence>
<dbReference type="AlphaFoldDB" id="A0A4P5NVH4"/>
<feature type="transmembrane region" description="Helical" evidence="5">
    <location>
        <begin position="148"/>
        <end position="166"/>
    </location>
</feature>
<feature type="transmembrane region" description="Helical" evidence="5">
    <location>
        <begin position="213"/>
        <end position="236"/>
    </location>
</feature>
<dbReference type="PANTHER" id="PTHR43310">
    <property type="entry name" value="SULFATE TRANSPORTER YBAR-RELATED"/>
    <property type="match status" value="1"/>
</dbReference>
<evidence type="ECO:0000256" key="1">
    <source>
        <dbReference type="ARBA" id="ARBA00004141"/>
    </source>
</evidence>
<evidence type="ECO:0000259" key="6">
    <source>
        <dbReference type="PROSITE" id="PS50801"/>
    </source>
</evidence>
<dbReference type="PANTHER" id="PTHR43310:SF1">
    <property type="entry name" value="SULFATE TRANSPORTER YBAR-RELATED"/>
    <property type="match status" value="1"/>
</dbReference>
<comment type="subcellular location">
    <subcellularLocation>
        <location evidence="1">Membrane</location>
        <topology evidence="1">Multi-pass membrane protein</topology>
    </subcellularLocation>
</comment>
<dbReference type="RefSeq" id="WP_141259366.1">
    <property type="nucleotide sequence ID" value="NZ_BDLU01000001.1"/>
</dbReference>
<dbReference type="GO" id="GO:0016020">
    <property type="term" value="C:membrane"/>
    <property type="evidence" value="ECO:0007669"/>
    <property type="project" value="UniProtKB-SubCell"/>
</dbReference>
<keyword evidence="2 5" id="KW-0812">Transmembrane</keyword>
<comment type="caution">
    <text evidence="7">The sequence shown here is derived from an EMBL/GenBank/DDBJ whole genome shotgun (WGS) entry which is preliminary data.</text>
</comment>
<reference evidence="8" key="1">
    <citation type="submission" date="2017-01" db="EMBL/GenBank/DDBJ databases">
        <title>Komagataeibacter sp. MSKU9 whole genome sequencing project.</title>
        <authorList>
            <person name="Matsutani M."/>
            <person name="Naloka K."/>
            <person name="Theeragool G."/>
            <person name="Yakushi T."/>
            <person name="Matsushita K."/>
        </authorList>
    </citation>
    <scope>NUCLEOTIDE SEQUENCE [LARGE SCALE GENOMIC DNA]</scope>
    <source>
        <strain evidence="8">MSKU9</strain>
    </source>
</reference>
<dbReference type="InterPro" id="IPR052706">
    <property type="entry name" value="Membrane-Transporter-like"/>
</dbReference>
<feature type="domain" description="STAS" evidence="6">
    <location>
        <begin position="406"/>
        <end position="485"/>
    </location>
</feature>
<protein>
    <submittedName>
        <fullName evidence="7">Sulfate transporter</fullName>
    </submittedName>
</protein>
<evidence type="ECO:0000256" key="2">
    <source>
        <dbReference type="ARBA" id="ARBA00022692"/>
    </source>
</evidence>